<feature type="region of interest" description="Disordered" evidence="2">
    <location>
        <begin position="168"/>
        <end position="196"/>
    </location>
</feature>
<feature type="coiled-coil region" evidence="1">
    <location>
        <begin position="114"/>
        <end position="148"/>
    </location>
</feature>
<gene>
    <name evidence="3" type="ORF">PoB_004627700</name>
</gene>
<name>A0AAV4BLH1_9GAST</name>
<accession>A0AAV4BLH1</accession>
<dbReference type="Proteomes" id="UP000735302">
    <property type="component" value="Unassembled WGS sequence"/>
</dbReference>
<keyword evidence="4" id="KW-1185">Reference proteome</keyword>
<evidence type="ECO:0000256" key="1">
    <source>
        <dbReference type="SAM" id="Coils"/>
    </source>
</evidence>
<evidence type="ECO:0000313" key="3">
    <source>
        <dbReference type="EMBL" id="GFO19772.1"/>
    </source>
</evidence>
<comment type="caution">
    <text evidence="3">The sequence shown here is derived from an EMBL/GenBank/DDBJ whole genome shotgun (WGS) entry which is preliminary data.</text>
</comment>
<evidence type="ECO:0000256" key="2">
    <source>
        <dbReference type="SAM" id="MobiDB-lite"/>
    </source>
</evidence>
<evidence type="ECO:0000313" key="4">
    <source>
        <dbReference type="Proteomes" id="UP000735302"/>
    </source>
</evidence>
<protein>
    <submittedName>
        <fullName evidence="3">Uncharacterized protein</fullName>
    </submittedName>
</protein>
<reference evidence="3 4" key="1">
    <citation type="journal article" date="2021" name="Elife">
        <title>Chloroplast acquisition without the gene transfer in kleptoplastic sea slugs, Plakobranchus ocellatus.</title>
        <authorList>
            <person name="Maeda T."/>
            <person name="Takahashi S."/>
            <person name="Yoshida T."/>
            <person name="Shimamura S."/>
            <person name="Takaki Y."/>
            <person name="Nagai Y."/>
            <person name="Toyoda A."/>
            <person name="Suzuki Y."/>
            <person name="Arimoto A."/>
            <person name="Ishii H."/>
            <person name="Satoh N."/>
            <person name="Nishiyama T."/>
            <person name="Hasebe M."/>
            <person name="Maruyama T."/>
            <person name="Minagawa J."/>
            <person name="Obokata J."/>
            <person name="Shigenobu S."/>
        </authorList>
    </citation>
    <scope>NUCLEOTIDE SEQUENCE [LARGE SCALE GENOMIC DNA]</scope>
</reference>
<feature type="compositionally biased region" description="Polar residues" evidence="2">
    <location>
        <begin position="187"/>
        <end position="196"/>
    </location>
</feature>
<dbReference type="EMBL" id="BLXT01005094">
    <property type="protein sequence ID" value="GFO19772.1"/>
    <property type="molecule type" value="Genomic_DNA"/>
</dbReference>
<sequence length="343" mass="38881">MTAYLDLTSRVNAMRCDFLDQEEQTHIDKIKQFVSDVKEKITSKDVDQHTVEDTMQKALAFLTQPVPNLTDSEDCEDQELSMLKRLKKKDSEDFQATGDEELSMLKRLKEKDELEQMKQAFVSLQNHCDSLKKDTERLETKVKELESEHKISSYVLDKRMSKIRDFIKRNPRTEDSPQGGSCHGTEHSIQGDSSQGKATIFSSGTNDISDYVTNGTRELTALTVRNVLNIRQAYGKMIYLPSELLVFVSNDSHICIYNCKTFTNLVLELESVECDSCVATKPDSQDEIFLASGLELKVLSVTMDSYKAKRTYVIEKEFCALASLLNGLLVKTCNYSALIQMGI</sequence>
<keyword evidence="1" id="KW-0175">Coiled coil</keyword>
<proteinExistence type="predicted"/>
<organism evidence="3 4">
    <name type="scientific">Plakobranchus ocellatus</name>
    <dbReference type="NCBI Taxonomy" id="259542"/>
    <lineage>
        <taxon>Eukaryota</taxon>
        <taxon>Metazoa</taxon>
        <taxon>Spiralia</taxon>
        <taxon>Lophotrochozoa</taxon>
        <taxon>Mollusca</taxon>
        <taxon>Gastropoda</taxon>
        <taxon>Heterobranchia</taxon>
        <taxon>Euthyneura</taxon>
        <taxon>Panpulmonata</taxon>
        <taxon>Sacoglossa</taxon>
        <taxon>Placobranchoidea</taxon>
        <taxon>Plakobranchidae</taxon>
        <taxon>Plakobranchus</taxon>
    </lineage>
</organism>
<dbReference type="AlphaFoldDB" id="A0AAV4BLH1"/>